<evidence type="ECO:0000313" key="2">
    <source>
        <dbReference type="Proteomes" id="UP000789920"/>
    </source>
</evidence>
<organism evidence="1 2">
    <name type="scientific">Racocetra persica</name>
    <dbReference type="NCBI Taxonomy" id="160502"/>
    <lineage>
        <taxon>Eukaryota</taxon>
        <taxon>Fungi</taxon>
        <taxon>Fungi incertae sedis</taxon>
        <taxon>Mucoromycota</taxon>
        <taxon>Glomeromycotina</taxon>
        <taxon>Glomeromycetes</taxon>
        <taxon>Diversisporales</taxon>
        <taxon>Gigasporaceae</taxon>
        <taxon>Racocetra</taxon>
    </lineage>
</organism>
<comment type="caution">
    <text evidence="1">The sequence shown here is derived from an EMBL/GenBank/DDBJ whole genome shotgun (WGS) entry which is preliminary data.</text>
</comment>
<protein>
    <submittedName>
        <fullName evidence="1">23111_t:CDS:1</fullName>
    </submittedName>
</protein>
<dbReference type="EMBL" id="CAJVQC010049442">
    <property type="protein sequence ID" value="CAG8787609.1"/>
    <property type="molecule type" value="Genomic_DNA"/>
</dbReference>
<gene>
    <name evidence="1" type="ORF">RPERSI_LOCUS18567</name>
</gene>
<keyword evidence="2" id="KW-1185">Reference proteome</keyword>
<name>A0ACA9RDK0_9GLOM</name>
<feature type="non-terminal residue" evidence="1">
    <location>
        <position position="1"/>
    </location>
</feature>
<feature type="non-terminal residue" evidence="1">
    <location>
        <position position="97"/>
    </location>
</feature>
<evidence type="ECO:0000313" key="1">
    <source>
        <dbReference type="EMBL" id="CAG8787609.1"/>
    </source>
</evidence>
<sequence length="97" mass="11443">KDVHSNWPRRASNFIIYVSVPHLQRLIPDSHPPDPLKKNNRRLQQVVHRRSECLTGDYHKLWPDTLLYSLTFDEFSPVNLSEKQALSEPFLPLVSRR</sequence>
<proteinExistence type="predicted"/>
<reference evidence="1" key="1">
    <citation type="submission" date="2021-06" db="EMBL/GenBank/DDBJ databases">
        <authorList>
            <person name="Kallberg Y."/>
            <person name="Tangrot J."/>
            <person name="Rosling A."/>
        </authorList>
    </citation>
    <scope>NUCLEOTIDE SEQUENCE</scope>
    <source>
        <strain evidence="1">MA461A</strain>
    </source>
</reference>
<dbReference type="Proteomes" id="UP000789920">
    <property type="component" value="Unassembled WGS sequence"/>
</dbReference>
<accession>A0ACA9RDK0</accession>